<dbReference type="InterPro" id="IPR021109">
    <property type="entry name" value="Peptidase_aspartic_dom_sf"/>
</dbReference>
<dbReference type="Gene3D" id="2.40.70.10">
    <property type="entry name" value="Acid Proteases"/>
    <property type="match status" value="1"/>
</dbReference>
<organism evidence="1 2">
    <name type="scientific">Aspergillus candidus</name>
    <dbReference type="NCBI Taxonomy" id="41067"/>
    <lineage>
        <taxon>Eukaryota</taxon>
        <taxon>Fungi</taxon>
        <taxon>Dikarya</taxon>
        <taxon>Ascomycota</taxon>
        <taxon>Pezizomycotina</taxon>
        <taxon>Eurotiomycetes</taxon>
        <taxon>Eurotiomycetidae</taxon>
        <taxon>Eurotiales</taxon>
        <taxon>Aspergillaceae</taxon>
        <taxon>Aspergillus</taxon>
        <taxon>Aspergillus subgen. Circumdati</taxon>
    </lineage>
</organism>
<dbReference type="GeneID" id="36519277"/>
<dbReference type="Proteomes" id="UP000234585">
    <property type="component" value="Unassembled WGS sequence"/>
</dbReference>
<gene>
    <name evidence="1" type="ORF">BDW47DRAFT_103614</name>
</gene>
<evidence type="ECO:0000313" key="2">
    <source>
        <dbReference type="Proteomes" id="UP000234585"/>
    </source>
</evidence>
<protein>
    <submittedName>
        <fullName evidence="1">Uncharacterized protein</fullName>
    </submittedName>
</protein>
<dbReference type="AlphaFoldDB" id="A0A2I2FER5"/>
<sequence>MTVSSGAGGDESAIPLPARSKRERWRRRLSRLSDPLRKILDVFEPGDRPGRHRSNVDAPPLVVYQAPDTAEEWKIWGRLLDVNNNTIPVIIAVDTQSEKDLISSELRRRLKLELKPCGEHEQIITLHADPTPVHGVVESVAWGRVPGRKTYVSDFRVVDTDHFQVIIGKDTINKYGLATLSPDI</sequence>
<reference evidence="1 2" key="1">
    <citation type="submission" date="2017-12" db="EMBL/GenBank/DDBJ databases">
        <authorList>
            <consortium name="DOE Joint Genome Institute"/>
            <person name="Haridas S."/>
            <person name="Kjaerbolling I."/>
            <person name="Vesth T.C."/>
            <person name="Frisvad J.C."/>
            <person name="Nybo J.L."/>
            <person name="Theobald S."/>
            <person name="Kuo A."/>
            <person name="Bowyer P."/>
            <person name="Matsuda Y."/>
            <person name="Mondo S."/>
            <person name="Lyhne E.K."/>
            <person name="Kogle M.E."/>
            <person name="Clum A."/>
            <person name="Lipzen A."/>
            <person name="Salamov A."/>
            <person name="Ngan C.Y."/>
            <person name="Daum C."/>
            <person name="Chiniquy J."/>
            <person name="Barry K."/>
            <person name="LaButti K."/>
            <person name="Simmons B.A."/>
            <person name="Magnuson J.K."/>
            <person name="Mortensen U.H."/>
            <person name="Larsen T.O."/>
            <person name="Grigoriev I.V."/>
            <person name="Baker S.E."/>
            <person name="Andersen M.R."/>
            <person name="Nordberg H.P."/>
            <person name="Cantor M.N."/>
            <person name="Hua S.X."/>
        </authorList>
    </citation>
    <scope>NUCLEOTIDE SEQUENCE [LARGE SCALE GENOMIC DNA]</scope>
    <source>
        <strain evidence="1 2">CBS 102.13</strain>
    </source>
</reference>
<dbReference type="CDD" id="cd00303">
    <property type="entry name" value="retropepsin_like"/>
    <property type="match status" value="1"/>
</dbReference>
<dbReference type="EMBL" id="KZ559131">
    <property type="protein sequence ID" value="PLB39069.1"/>
    <property type="molecule type" value="Genomic_DNA"/>
</dbReference>
<dbReference type="OrthoDB" id="4493271at2759"/>
<keyword evidence="2" id="KW-1185">Reference proteome</keyword>
<accession>A0A2I2FER5</accession>
<proteinExistence type="predicted"/>
<name>A0A2I2FER5_ASPCN</name>
<evidence type="ECO:0000313" key="1">
    <source>
        <dbReference type="EMBL" id="PLB39069.1"/>
    </source>
</evidence>
<dbReference type="RefSeq" id="XP_024673081.1">
    <property type="nucleotide sequence ID" value="XM_024812117.1"/>
</dbReference>